<dbReference type="Proteomes" id="UP000092971">
    <property type="component" value="Chromosome"/>
</dbReference>
<proteinExistence type="predicted"/>
<dbReference type="OrthoDB" id="9785671at2"/>
<dbReference type="EMBL" id="CP014672">
    <property type="protein sequence ID" value="ANW98241.1"/>
    <property type="molecule type" value="Genomic_DNA"/>
</dbReference>
<protein>
    <submittedName>
        <fullName evidence="2">Iron-sulfur cluster-binding protein</fullName>
    </submittedName>
</protein>
<evidence type="ECO:0000313" key="2">
    <source>
        <dbReference type="EMBL" id="ANW98241.1"/>
    </source>
</evidence>
<accession>A0A1B1YBU1</accession>
<dbReference type="Pfam" id="PF04015">
    <property type="entry name" value="DUF362"/>
    <property type="match status" value="1"/>
</dbReference>
<reference evidence="2 3" key="1">
    <citation type="submission" date="2016-02" db="EMBL/GenBank/DDBJ databases">
        <title>Comparison of Clostridium stercorarium subspecies using comparative genomics and transcriptomics.</title>
        <authorList>
            <person name="Schellenberg J."/>
            <person name="Thallinger G."/>
            <person name="Levin D.B."/>
            <person name="Zhang X."/>
            <person name="Alvare G."/>
            <person name="Fristensky B."/>
            <person name="Sparling R."/>
        </authorList>
    </citation>
    <scope>NUCLEOTIDE SEQUENCE [LARGE SCALE GENOMIC DNA]</scope>
    <source>
        <strain evidence="2 3">DSM 2910</strain>
    </source>
</reference>
<feature type="domain" description="DUF362" evidence="1">
    <location>
        <begin position="35"/>
        <end position="227"/>
    </location>
</feature>
<name>A0A1B1YBU1_THEST</name>
<gene>
    <name evidence="2" type="ORF">CSTERTH_03925</name>
</gene>
<evidence type="ECO:0000259" key="1">
    <source>
        <dbReference type="Pfam" id="PF04015"/>
    </source>
</evidence>
<organism evidence="2 3">
    <name type="scientific">Thermoclostridium stercorarium subsp. thermolacticum DSM 2910</name>
    <dbReference type="NCBI Taxonomy" id="1121336"/>
    <lineage>
        <taxon>Bacteria</taxon>
        <taxon>Bacillati</taxon>
        <taxon>Bacillota</taxon>
        <taxon>Clostridia</taxon>
        <taxon>Eubacteriales</taxon>
        <taxon>Oscillospiraceae</taxon>
        <taxon>Thermoclostridium</taxon>
    </lineage>
</organism>
<evidence type="ECO:0000313" key="3">
    <source>
        <dbReference type="Proteomes" id="UP000092971"/>
    </source>
</evidence>
<dbReference type="AlphaFoldDB" id="A0A1B1YBU1"/>
<dbReference type="InterPro" id="IPR007160">
    <property type="entry name" value="DUF362"/>
</dbReference>
<sequence length="362" mass="40728">MNRLYIAKNKEPLQMTLDLLNRINPLKDRDKDIKIGIKPNLVCASPASEGATTHPEIVEGIIIYLLENGFKNIKVVESSWVGDSTKRAFKVCGYEDISKKYNIPLIDLKGDDFITKSYKGVEISICKTVYDLDYLINVPLIKGHCQTKITCALKNLKGLIPDKEKRRFHTLGLHKPIAYLNALIKQDLIIADGICPDPYFEEGGRPHRLNRIVAGFDPVLVDCYAAKVLGYKPDDIKYIGLARDEGVGNYINDDTEFVYIYDEVHDMSDEPQIVQKDKKYLRLIDEADACSACYSNLVSAMEKLNEMGITDKLADQICIGQAYRGYKGFLGVGNCTSYFEKYLPGCPPKVDDIIKFITELCG</sequence>